<feature type="transmembrane region" description="Helical" evidence="1">
    <location>
        <begin position="90"/>
        <end position="108"/>
    </location>
</feature>
<evidence type="ECO:0000313" key="3">
    <source>
        <dbReference type="Proteomes" id="UP000549616"/>
    </source>
</evidence>
<evidence type="ECO:0000256" key="1">
    <source>
        <dbReference type="SAM" id="Phobius"/>
    </source>
</evidence>
<feature type="transmembrane region" description="Helical" evidence="1">
    <location>
        <begin position="155"/>
        <end position="177"/>
    </location>
</feature>
<protein>
    <recommendedName>
        <fullName evidence="4">DUF998 domain-containing protein</fullName>
    </recommendedName>
</protein>
<feature type="transmembrane region" description="Helical" evidence="1">
    <location>
        <begin position="59"/>
        <end position="78"/>
    </location>
</feature>
<comment type="caution">
    <text evidence="2">The sequence shown here is derived from an EMBL/GenBank/DDBJ whole genome shotgun (WGS) entry which is preliminary data.</text>
</comment>
<organism evidence="2 3">
    <name type="scientific">Amycolatopsis endophytica</name>
    <dbReference type="NCBI Taxonomy" id="860233"/>
    <lineage>
        <taxon>Bacteria</taxon>
        <taxon>Bacillati</taxon>
        <taxon>Actinomycetota</taxon>
        <taxon>Actinomycetes</taxon>
        <taxon>Pseudonocardiales</taxon>
        <taxon>Pseudonocardiaceae</taxon>
        <taxon>Amycolatopsis</taxon>
    </lineage>
</organism>
<keyword evidence="1" id="KW-1133">Transmembrane helix</keyword>
<gene>
    <name evidence="2" type="ORF">HNR02_004555</name>
</gene>
<proteinExistence type="predicted"/>
<dbReference type="InterPro" id="IPR009339">
    <property type="entry name" value="DUF998"/>
</dbReference>
<accession>A0A853B8Y5</accession>
<feature type="transmembrane region" description="Helical" evidence="1">
    <location>
        <begin position="197"/>
        <end position="214"/>
    </location>
</feature>
<feature type="transmembrane region" description="Helical" evidence="1">
    <location>
        <begin position="14"/>
        <end position="36"/>
    </location>
</feature>
<keyword evidence="1" id="KW-0812">Transmembrane</keyword>
<keyword evidence="3" id="KW-1185">Reference proteome</keyword>
<keyword evidence="1" id="KW-0472">Membrane</keyword>
<evidence type="ECO:0008006" key="4">
    <source>
        <dbReference type="Google" id="ProtNLM"/>
    </source>
</evidence>
<dbReference type="RefSeq" id="WP_179775153.1">
    <property type="nucleotide sequence ID" value="NZ_JACCFK010000001.1"/>
</dbReference>
<dbReference type="Proteomes" id="UP000549616">
    <property type="component" value="Unassembled WGS sequence"/>
</dbReference>
<dbReference type="AlphaFoldDB" id="A0A853B8Y5"/>
<sequence>MTAANPAPSRAPRILALACLAALAVGAALVLLLQFLPPTDRISVLDRTISEYALSTNKWIFDIAVLLIAIGSAVLFAAHVLMRALPVRSAAVLLGALWTVSLLVIVAFPKTDWSVGPSLGGTVHRYSSVVGFVCLPVGLLLAARRIFPDSPRWRWAARVLAIVSLAWFGLILGAVGYMLAGGGPWWRTIPLGLVERLLAATELLALATLAVPLLRSNSGRVTQVT</sequence>
<evidence type="ECO:0000313" key="2">
    <source>
        <dbReference type="EMBL" id="NYI91232.1"/>
    </source>
</evidence>
<dbReference type="EMBL" id="JACCFK010000001">
    <property type="protein sequence ID" value="NYI91232.1"/>
    <property type="molecule type" value="Genomic_DNA"/>
</dbReference>
<reference evidence="2 3" key="1">
    <citation type="submission" date="2020-07" db="EMBL/GenBank/DDBJ databases">
        <title>Sequencing the genomes of 1000 actinobacteria strains.</title>
        <authorList>
            <person name="Klenk H.-P."/>
        </authorList>
    </citation>
    <scope>NUCLEOTIDE SEQUENCE [LARGE SCALE GENOMIC DNA]</scope>
    <source>
        <strain evidence="2 3">DSM 104006</strain>
    </source>
</reference>
<name>A0A853B8Y5_9PSEU</name>
<dbReference type="Pfam" id="PF06197">
    <property type="entry name" value="DUF998"/>
    <property type="match status" value="1"/>
</dbReference>
<feature type="transmembrane region" description="Helical" evidence="1">
    <location>
        <begin position="123"/>
        <end position="143"/>
    </location>
</feature>